<gene>
    <name evidence="2" type="ORF">SAMEA4384070_04861</name>
</gene>
<dbReference type="EMBL" id="LT906479">
    <property type="protein sequence ID" value="SNW06624.1"/>
    <property type="molecule type" value="Genomic_DNA"/>
</dbReference>
<dbReference type="Pfam" id="PF13561">
    <property type="entry name" value="adh_short_C2"/>
    <property type="match status" value="1"/>
</dbReference>
<keyword evidence="3" id="KW-1185">Reference proteome</keyword>
<evidence type="ECO:0000313" key="2">
    <source>
        <dbReference type="EMBL" id="SNW06624.1"/>
    </source>
</evidence>
<dbReference type="PROSITE" id="PS00061">
    <property type="entry name" value="ADH_SHORT"/>
    <property type="match status" value="1"/>
</dbReference>
<proteinExistence type="inferred from homology"/>
<dbReference type="Proteomes" id="UP000215134">
    <property type="component" value="Chromosome 1"/>
</dbReference>
<evidence type="ECO:0000256" key="1">
    <source>
        <dbReference type="ARBA" id="ARBA00006484"/>
    </source>
</evidence>
<dbReference type="NCBIfam" id="NF005559">
    <property type="entry name" value="PRK07231.1"/>
    <property type="match status" value="1"/>
</dbReference>
<dbReference type="GeneID" id="75029975"/>
<dbReference type="EC" id="1.1.1.47" evidence="2"/>
<dbReference type="InterPro" id="IPR036291">
    <property type="entry name" value="NAD(P)-bd_dom_sf"/>
</dbReference>
<comment type="similarity">
    <text evidence="1">Belongs to the short-chain dehydrogenases/reductases (SDR) family.</text>
</comment>
<dbReference type="OrthoDB" id="9803333at2"/>
<dbReference type="PRINTS" id="PR00081">
    <property type="entry name" value="GDHRDH"/>
</dbReference>
<dbReference type="PANTHER" id="PTHR42760">
    <property type="entry name" value="SHORT-CHAIN DEHYDROGENASES/REDUCTASES FAMILY MEMBER"/>
    <property type="match status" value="1"/>
</dbReference>
<name>A0A240CF74_SERFI</name>
<dbReference type="InterPro" id="IPR002347">
    <property type="entry name" value="SDR_fam"/>
</dbReference>
<dbReference type="SUPFAM" id="SSF51735">
    <property type="entry name" value="NAD(P)-binding Rossmann-fold domains"/>
    <property type="match status" value="1"/>
</dbReference>
<dbReference type="CDD" id="cd05233">
    <property type="entry name" value="SDR_c"/>
    <property type="match status" value="1"/>
</dbReference>
<dbReference type="GO" id="GO:0047936">
    <property type="term" value="F:glucose 1-dehydrogenase [NAD(P)+] activity"/>
    <property type="evidence" value="ECO:0007669"/>
    <property type="project" value="UniProtKB-EC"/>
</dbReference>
<sequence>MRRFENKRVIVTGGASGIGLATAKRFASEGARVAVIDLNTTPFTDQTHKENGIEIFLACDICCEKSVYDSFSIIRECWNGIDILVNNAGISIRHQSFRCISSEAWNKVIDTNLNGLFNVSKAALEIMHEGVIINTASVNALGAFPHYADYNASKGAIISLTRTMAIELAPKIRVVSISPGAVLTPMQLAEYTSEMIEDVNKGIPLGRHARPDEIAAMTAFLCSDEAAFITGQNFIIDGGETAK</sequence>
<dbReference type="Gene3D" id="3.40.50.720">
    <property type="entry name" value="NAD(P)-binding Rossmann-like Domain"/>
    <property type="match status" value="1"/>
</dbReference>
<organism evidence="2 3">
    <name type="scientific">Serratia ficaria</name>
    <dbReference type="NCBI Taxonomy" id="61651"/>
    <lineage>
        <taxon>Bacteria</taxon>
        <taxon>Pseudomonadati</taxon>
        <taxon>Pseudomonadota</taxon>
        <taxon>Gammaproteobacteria</taxon>
        <taxon>Enterobacterales</taxon>
        <taxon>Yersiniaceae</taxon>
        <taxon>Serratia</taxon>
    </lineage>
</organism>
<evidence type="ECO:0000313" key="3">
    <source>
        <dbReference type="Proteomes" id="UP000215134"/>
    </source>
</evidence>
<dbReference type="InterPro" id="IPR020904">
    <property type="entry name" value="Sc_DH/Rdtase_CS"/>
</dbReference>
<dbReference type="KEGG" id="sfj:SAMEA4384070_4861"/>
<reference evidence="2 3" key="1">
    <citation type="submission" date="2017-06" db="EMBL/GenBank/DDBJ databases">
        <authorList>
            <consortium name="Pathogen Informatics"/>
        </authorList>
    </citation>
    <scope>NUCLEOTIDE SEQUENCE [LARGE SCALE GENOMIC DNA]</scope>
    <source>
        <strain evidence="2 3">NCTC12148</strain>
    </source>
</reference>
<dbReference type="FunFam" id="3.40.50.720:FF:000084">
    <property type="entry name" value="Short-chain dehydrogenase reductase"/>
    <property type="match status" value="1"/>
</dbReference>
<protein>
    <submittedName>
        <fullName evidence="2">Glucose 1-dehydrogenase</fullName>
        <ecNumber evidence="2">1.1.1.47</ecNumber>
    </submittedName>
</protein>
<dbReference type="AlphaFoldDB" id="A0A240CF74"/>
<dbReference type="RefSeq" id="WP_095099922.1">
    <property type="nucleotide sequence ID" value="NZ_CAMIQD010000005.1"/>
</dbReference>
<dbReference type="PRINTS" id="PR00080">
    <property type="entry name" value="SDRFAMILY"/>
</dbReference>
<keyword evidence="2" id="KW-0560">Oxidoreductase</keyword>
<accession>A0A240CF74</accession>